<feature type="domain" description="NACHT conflict system C-terminal helical" evidence="1">
    <location>
        <begin position="31"/>
        <end position="94"/>
    </location>
</feature>
<dbReference type="Pfam" id="PF22727">
    <property type="entry name" value="NCH2"/>
    <property type="match status" value="1"/>
</dbReference>
<proteinExistence type="predicted"/>
<evidence type="ECO:0000313" key="3">
    <source>
        <dbReference type="Proteomes" id="UP000003835"/>
    </source>
</evidence>
<dbReference type="EMBL" id="DS989851">
    <property type="protein sequence ID" value="EDX74805.1"/>
    <property type="molecule type" value="Genomic_DNA"/>
</dbReference>
<evidence type="ECO:0000259" key="1">
    <source>
        <dbReference type="Pfam" id="PF22727"/>
    </source>
</evidence>
<evidence type="ECO:0000313" key="2">
    <source>
        <dbReference type="EMBL" id="EDX74805.1"/>
    </source>
</evidence>
<name>B4VT56_9CYAN</name>
<dbReference type="HOGENOM" id="CLU_2341913_0_0_3"/>
<protein>
    <recommendedName>
        <fullName evidence="1">NACHT conflict system C-terminal helical domain-containing protein</fullName>
    </recommendedName>
</protein>
<dbReference type="AlphaFoldDB" id="B4VT56"/>
<dbReference type="RefSeq" id="WP_006101625.1">
    <property type="nucleotide sequence ID" value="NZ_DS989851.1"/>
</dbReference>
<reference evidence="2 3" key="1">
    <citation type="submission" date="2008-07" db="EMBL/GenBank/DDBJ databases">
        <authorList>
            <person name="Tandeau de Marsac N."/>
            <person name="Ferriera S."/>
            <person name="Johnson J."/>
            <person name="Kravitz S."/>
            <person name="Beeson K."/>
            <person name="Sutton G."/>
            <person name="Rogers Y.-H."/>
            <person name="Friedman R."/>
            <person name="Frazier M."/>
            <person name="Venter J.C."/>
        </authorList>
    </citation>
    <scope>NUCLEOTIDE SEQUENCE [LARGE SCALE GENOMIC DNA]</scope>
    <source>
        <strain evidence="2 3">PCC 7420</strain>
    </source>
</reference>
<organism evidence="2 3">
    <name type="scientific">Coleofasciculus chthonoplastes PCC 7420</name>
    <dbReference type="NCBI Taxonomy" id="118168"/>
    <lineage>
        <taxon>Bacteria</taxon>
        <taxon>Bacillati</taxon>
        <taxon>Cyanobacteriota</taxon>
        <taxon>Cyanophyceae</taxon>
        <taxon>Coleofasciculales</taxon>
        <taxon>Coleofasciculaceae</taxon>
        <taxon>Coleofasciculus</taxon>
    </lineage>
</organism>
<dbReference type="eggNOG" id="COG5635">
    <property type="taxonomic scope" value="Bacteria"/>
</dbReference>
<keyword evidence="3" id="KW-1185">Reference proteome</keyword>
<sequence>MPRRRGIQVASQYITAVKQACDRALNLDPRLDKALQELKQQLPNPDFNLDGNEWQFKQWWQTHGISWTEQLSAVIIKYRQIGYPWQFNSQQNKLFGI</sequence>
<dbReference type="InterPro" id="IPR054501">
    <property type="entry name" value="NCH2"/>
</dbReference>
<dbReference type="Proteomes" id="UP000003835">
    <property type="component" value="Unassembled WGS sequence"/>
</dbReference>
<gene>
    <name evidence="2" type="ORF">MC7420_679</name>
</gene>
<accession>B4VT56</accession>
<dbReference type="OrthoDB" id="448481at2"/>